<feature type="transmembrane region" description="Helical" evidence="8">
    <location>
        <begin position="411"/>
        <end position="433"/>
    </location>
</feature>
<comment type="caution">
    <text evidence="9">The sequence shown here is derived from an EMBL/GenBank/DDBJ whole genome shotgun (WGS) entry which is preliminary data.</text>
</comment>
<sequence>MQQYDFTQGSILKQLLFFSGPILLTNLLQVSYQLIDSLWVGNLLGANALGAVTISGTILVTVLSFILGINNATLTILAQQRGKGDEQGIVSYVNAFVVLLFSLSILVGIAGFLLSEQLLLMLNTPAEMLREANLYLRINFIGILFLFGYNFIGTILRALGDSKTPLKFVFAAVLLNTVLDPLFISVFGWGVQGAAYATVLSQGLAFVLGVLYTIRKRLVPFTIPHLPRADEVRQFLRLGIPSGLQMTVIFAGVTAIMSVVNSFGGNVVAGFGASQRIDSLILLPATALGTAVNSMAGQNIGGNRWDRVRQLALYGSLYNFVIMLVVAFIIFFFAEYFIRLFIQEPEAVAFGKDYLRIIAFFYPIIGLNFILNGIVRGAGAMYPVLVLNIVSFWVLRYPLTYLCSTYFGDNGIAIGMGISFILSSLFASAYYFWGRWRKKTLFSE</sequence>
<evidence type="ECO:0000256" key="2">
    <source>
        <dbReference type="ARBA" id="ARBA00010199"/>
    </source>
</evidence>
<dbReference type="PIRSF" id="PIRSF006603">
    <property type="entry name" value="DinF"/>
    <property type="match status" value="1"/>
</dbReference>
<feature type="transmembrane region" description="Helical" evidence="8">
    <location>
        <begin position="317"/>
        <end position="342"/>
    </location>
</feature>
<dbReference type="Pfam" id="PF01554">
    <property type="entry name" value="MatE"/>
    <property type="match status" value="2"/>
</dbReference>
<dbReference type="OrthoDB" id="9776324at2"/>
<evidence type="ECO:0000313" key="10">
    <source>
        <dbReference type="Proteomes" id="UP000034166"/>
    </source>
</evidence>
<dbReference type="GO" id="GO:0015297">
    <property type="term" value="F:antiporter activity"/>
    <property type="evidence" value="ECO:0007669"/>
    <property type="project" value="InterPro"/>
</dbReference>
<feature type="transmembrane region" description="Helical" evidence="8">
    <location>
        <begin position="195"/>
        <end position="214"/>
    </location>
</feature>
<dbReference type="PANTHER" id="PTHR43549">
    <property type="entry name" value="MULTIDRUG RESISTANCE PROTEIN YPNP-RELATED"/>
    <property type="match status" value="1"/>
</dbReference>
<keyword evidence="7 8" id="KW-0472">Membrane</keyword>
<feature type="transmembrane region" description="Helical" evidence="8">
    <location>
        <begin position="382"/>
        <end position="399"/>
    </location>
</feature>
<evidence type="ECO:0000256" key="1">
    <source>
        <dbReference type="ARBA" id="ARBA00004651"/>
    </source>
</evidence>
<evidence type="ECO:0000256" key="3">
    <source>
        <dbReference type="ARBA" id="ARBA00022448"/>
    </source>
</evidence>
<keyword evidence="6 8" id="KW-1133">Transmembrane helix</keyword>
<feature type="transmembrane region" description="Helical" evidence="8">
    <location>
        <begin position="280"/>
        <end position="296"/>
    </location>
</feature>
<keyword evidence="10" id="KW-1185">Reference proteome</keyword>
<protein>
    <submittedName>
        <fullName evidence="9">Multidrug transporter</fullName>
    </submittedName>
</protein>
<dbReference type="InterPro" id="IPR052031">
    <property type="entry name" value="Membrane_Transporter-Flippase"/>
</dbReference>
<feature type="transmembrane region" description="Helical" evidence="8">
    <location>
        <begin position="12"/>
        <end position="32"/>
    </location>
</feature>
<evidence type="ECO:0000256" key="4">
    <source>
        <dbReference type="ARBA" id="ARBA00022475"/>
    </source>
</evidence>
<gene>
    <name evidence="9" type="ORF">WQ57_12285</name>
</gene>
<keyword evidence="3" id="KW-0813">Transport</keyword>
<feature type="transmembrane region" description="Helical" evidence="8">
    <location>
        <begin position="134"/>
        <end position="156"/>
    </location>
</feature>
<evidence type="ECO:0000256" key="8">
    <source>
        <dbReference type="SAM" id="Phobius"/>
    </source>
</evidence>
<reference evidence="9 10" key="1">
    <citation type="submission" date="2015-04" db="EMBL/GenBank/DDBJ databases">
        <title>Taxonomic description and genome sequence of Bacillus campisalis sp. nov., a novel member of the genus Bacillus isolated from solar saltern.</title>
        <authorList>
            <person name="Mathan Kumar R."/>
            <person name="Kaur G."/>
            <person name="Kumar A."/>
            <person name="Singh N.K."/>
            <person name="Kaur N."/>
            <person name="Kumar N."/>
            <person name="Mayilraj S."/>
        </authorList>
    </citation>
    <scope>NUCLEOTIDE SEQUENCE [LARGE SCALE GENOMIC DNA]</scope>
    <source>
        <strain evidence="9 10">SA2-6</strain>
    </source>
</reference>
<organism evidence="9 10">
    <name type="scientific">Mesobacillus campisalis</name>
    <dbReference type="NCBI Taxonomy" id="1408103"/>
    <lineage>
        <taxon>Bacteria</taxon>
        <taxon>Bacillati</taxon>
        <taxon>Bacillota</taxon>
        <taxon>Bacilli</taxon>
        <taxon>Bacillales</taxon>
        <taxon>Bacillaceae</taxon>
        <taxon>Mesobacillus</taxon>
    </lineage>
</organism>
<feature type="transmembrane region" description="Helical" evidence="8">
    <location>
        <begin position="168"/>
        <end position="189"/>
    </location>
</feature>
<proteinExistence type="inferred from homology"/>
<comment type="similarity">
    <text evidence="2">Belongs to the multi antimicrobial extrusion (MATE) (TC 2.A.66.1) family.</text>
</comment>
<dbReference type="CDD" id="cd13138">
    <property type="entry name" value="MATE_yoeA_like"/>
    <property type="match status" value="1"/>
</dbReference>
<dbReference type="RefSeq" id="WP_046524070.1">
    <property type="nucleotide sequence ID" value="NZ_LAYY01000012.1"/>
</dbReference>
<evidence type="ECO:0000256" key="5">
    <source>
        <dbReference type="ARBA" id="ARBA00022692"/>
    </source>
</evidence>
<feature type="transmembrane region" description="Helical" evidence="8">
    <location>
        <begin position="44"/>
        <end position="69"/>
    </location>
</feature>
<dbReference type="InterPro" id="IPR048279">
    <property type="entry name" value="MdtK-like"/>
</dbReference>
<dbReference type="GO" id="GO:0005886">
    <property type="term" value="C:plasma membrane"/>
    <property type="evidence" value="ECO:0007669"/>
    <property type="project" value="UniProtKB-SubCell"/>
</dbReference>
<name>A0A0M2SXM0_9BACI</name>
<dbReference type="EMBL" id="LAYY01000012">
    <property type="protein sequence ID" value="KKK37732.1"/>
    <property type="molecule type" value="Genomic_DNA"/>
</dbReference>
<evidence type="ECO:0000256" key="7">
    <source>
        <dbReference type="ARBA" id="ARBA00023136"/>
    </source>
</evidence>
<evidence type="ECO:0000256" key="6">
    <source>
        <dbReference type="ARBA" id="ARBA00022989"/>
    </source>
</evidence>
<accession>A0A0M2SXM0</accession>
<dbReference type="PANTHER" id="PTHR43549:SF3">
    <property type="entry name" value="MULTIDRUG RESISTANCE PROTEIN YPNP-RELATED"/>
    <property type="match status" value="1"/>
</dbReference>
<evidence type="ECO:0000313" key="9">
    <source>
        <dbReference type="EMBL" id="KKK37732.1"/>
    </source>
</evidence>
<dbReference type="AlphaFoldDB" id="A0A0M2SXM0"/>
<comment type="subcellular location">
    <subcellularLocation>
        <location evidence="1">Cell membrane</location>
        <topology evidence="1">Multi-pass membrane protein</topology>
    </subcellularLocation>
</comment>
<keyword evidence="5 8" id="KW-0812">Transmembrane</keyword>
<keyword evidence="4" id="KW-1003">Cell membrane</keyword>
<dbReference type="InterPro" id="IPR002528">
    <property type="entry name" value="MATE_fam"/>
</dbReference>
<dbReference type="Proteomes" id="UP000034166">
    <property type="component" value="Unassembled WGS sequence"/>
</dbReference>
<dbReference type="GO" id="GO:0042910">
    <property type="term" value="F:xenobiotic transmembrane transporter activity"/>
    <property type="evidence" value="ECO:0007669"/>
    <property type="project" value="InterPro"/>
</dbReference>
<dbReference type="NCBIfam" id="TIGR00797">
    <property type="entry name" value="matE"/>
    <property type="match status" value="1"/>
</dbReference>
<feature type="transmembrane region" description="Helical" evidence="8">
    <location>
        <begin position="89"/>
        <end position="114"/>
    </location>
</feature>
<feature type="transmembrane region" description="Helical" evidence="8">
    <location>
        <begin position="235"/>
        <end position="260"/>
    </location>
</feature>
<dbReference type="PATRIC" id="fig|1408103.3.peg.2762"/>
<feature type="transmembrane region" description="Helical" evidence="8">
    <location>
        <begin position="354"/>
        <end position="375"/>
    </location>
</feature>